<feature type="region of interest" description="Disordered" evidence="2">
    <location>
        <begin position="1"/>
        <end position="37"/>
    </location>
</feature>
<evidence type="ECO:0000256" key="1">
    <source>
        <dbReference type="SAM" id="Coils"/>
    </source>
</evidence>
<protein>
    <submittedName>
        <fullName evidence="3">Uncharacterized protein</fullName>
    </submittedName>
</protein>
<accession>A0A3N4J836</accession>
<proteinExistence type="predicted"/>
<name>A0A3N4J836_9PEZI</name>
<dbReference type="AlphaFoldDB" id="A0A3N4J836"/>
<dbReference type="Proteomes" id="UP000276215">
    <property type="component" value="Unassembled WGS sequence"/>
</dbReference>
<organism evidence="3 4">
    <name type="scientific">Choiromyces venosus 120613-1</name>
    <dbReference type="NCBI Taxonomy" id="1336337"/>
    <lineage>
        <taxon>Eukaryota</taxon>
        <taxon>Fungi</taxon>
        <taxon>Dikarya</taxon>
        <taxon>Ascomycota</taxon>
        <taxon>Pezizomycotina</taxon>
        <taxon>Pezizomycetes</taxon>
        <taxon>Pezizales</taxon>
        <taxon>Tuberaceae</taxon>
        <taxon>Choiromyces</taxon>
    </lineage>
</organism>
<keyword evidence="4" id="KW-1185">Reference proteome</keyword>
<feature type="compositionally biased region" description="Basic and acidic residues" evidence="2">
    <location>
        <begin position="102"/>
        <end position="124"/>
    </location>
</feature>
<reference evidence="3 4" key="1">
    <citation type="journal article" date="2018" name="Nat. Ecol. Evol.">
        <title>Pezizomycetes genomes reveal the molecular basis of ectomycorrhizal truffle lifestyle.</title>
        <authorList>
            <person name="Murat C."/>
            <person name="Payen T."/>
            <person name="Noel B."/>
            <person name="Kuo A."/>
            <person name="Morin E."/>
            <person name="Chen J."/>
            <person name="Kohler A."/>
            <person name="Krizsan K."/>
            <person name="Balestrini R."/>
            <person name="Da Silva C."/>
            <person name="Montanini B."/>
            <person name="Hainaut M."/>
            <person name="Levati E."/>
            <person name="Barry K.W."/>
            <person name="Belfiori B."/>
            <person name="Cichocki N."/>
            <person name="Clum A."/>
            <person name="Dockter R.B."/>
            <person name="Fauchery L."/>
            <person name="Guy J."/>
            <person name="Iotti M."/>
            <person name="Le Tacon F."/>
            <person name="Lindquist E.A."/>
            <person name="Lipzen A."/>
            <person name="Malagnac F."/>
            <person name="Mello A."/>
            <person name="Molinier V."/>
            <person name="Miyauchi S."/>
            <person name="Poulain J."/>
            <person name="Riccioni C."/>
            <person name="Rubini A."/>
            <person name="Sitrit Y."/>
            <person name="Splivallo R."/>
            <person name="Traeger S."/>
            <person name="Wang M."/>
            <person name="Zifcakova L."/>
            <person name="Wipf D."/>
            <person name="Zambonelli A."/>
            <person name="Paolocci F."/>
            <person name="Nowrousian M."/>
            <person name="Ottonello S."/>
            <person name="Baldrian P."/>
            <person name="Spatafora J.W."/>
            <person name="Henrissat B."/>
            <person name="Nagy L.G."/>
            <person name="Aury J.M."/>
            <person name="Wincker P."/>
            <person name="Grigoriev I.V."/>
            <person name="Bonfante P."/>
            <person name="Martin F.M."/>
        </authorList>
    </citation>
    <scope>NUCLEOTIDE SEQUENCE [LARGE SCALE GENOMIC DNA]</scope>
    <source>
        <strain evidence="3 4">120613-1</strain>
    </source>
</reference>
<dbReference type="OrthoDB" id="2414509at2759"/>
<feature type="region of interest" description="Disordered" evidence="2">
    <location>
        <begin position="59"/>
        <end position="86"/>
    </location>
</feature>
<evidence type="ECO:0000313" key="3">
    <source>
        <dbReference type="EMBL" id="RPA93178.1"/>
    </source>
</evidence>
<dbReference type="EMBL" id="ML120458">
    <property type="protein sequence ID" value="RPA93178.1"/>
    <property type="molecule type" value="Genomic_DNA"/>
</dbReference>
<evidence type="ECO:0000313" key="4">
    <source>
        <dbReference type="Proteomes" id="UP000276215"/>
    </source>
</evidence>
<evidence type="ECO:0000256" key="2">
    <source>
        <dbReference type="SAM" id="MobiDB-lite"/>
    </source>
</evidence>
<feature type="coiled-coil region" evidence="1">
    <location>
        <begin position="205"/>
        <end position="239"/>
    </location>
</feature>
<sequence length="262" mass="28994">MNNQSGWGLSAEDLSEGIFGNHPNIHPPAQYDSGSSPNEAALAVDRLLGVMDRLTAEDENEWEEIEDNSERSIVVEGSKGNERDGLVERDNEWECITQRAKVGGEESQRELEGGERIRGSERQTQRSGTSSAIRTGEKHSFPQRLEDDENDEVGCGGGRNTRKKRQGGGGAALVDAVTVLASVKTEGENKKFEFLNHHLQQQGELRREELKLEQERLALDKEKAKAEQQKTELLMLQLRASMGVSHRQSTSIGLDTEVLGDS</sequence>
<feature type="region of interest" description="Disordered" evidence="2">
    <location>
        <begin position="98"/>
        <end position="170"/>
    </location>
</feature>
<gene>
    <name evidence="3" type="ORF">L873DRAFT_1793810</name>
</gene>
<keyword evidence="1" id="KW-0175">Coiled coil</keyword>